<evidence type="ECO:0000313" key="3">
    <source>
        <dbReference type="Proteomes" id="UP000789342"/>
    </source>
</evidence>
<name>A0A9N9G937_9GLOM</name>
<proteinExistence type="predicted"/>
<gene>
    <name evidence="2" type="ORF">AMORRO_LOCUS7127</name>
</gene>
<keyword evidence="3" id="KW-1185">Reference proteome</keyword>
<accession>A0A9N9G937</accession>
<dbReference type="CDD" id="cd00198">
    <property type="entry name" value="vWFA"/>
    <property type="match status" value="1"/>
</dbReference>
<dbReference type="SUPFAM" id="SSF53300">
    <property type="entry name" value="vWA-like"/>
    <property type="match status" value="1"/>
</dbReference>
<dbReference type="OrthoDB" id="409136at2759"/>
<sequence length="335" mass="37534">METKLSLAIKASNQLITNLHRDGLDRGCIATFNEDLVIRESFTDDEDDLHRSLNALVNIASGGTSLYDCMCELISGPFYRKGDRSRPWIMIVVTDGNDFGSIKSLETCAAEICSKYTRENSNFLFLLGVGDDVNSSKMEKFAEKGGFTYIPVKDFHLLEYVFILLALKITNSFNVSTGEISFDDVTLGWAQVQRQRQLRPVAIDYALLIDVSGSMSDRIYGPPPAKCFAGHDLKTAYSYNWYCDICGKDGDSSVNLKYHCESGVACKPVGYCPQNHPLSCTKMSKKWVCDEDHRLHNGLSMRCQRCDYDICIDCRKEQAVISSFTRLLLNSLSSS</sequence>
<evidence type="ECO:0000313" key="2">
    <source>
        <dbReference type="EMBL" id="CAG8585945.1"/>
    </source>
</evidence>
<feature type="domain" description="VWFA" evidence="1">
    <location>
        <begin position="1"/>
        <end position="167"/>
    </location>
</feature>
<evidence type="ECO:0000259" key="1">
    <source>
        <dbReference type="PROSITE" id="PS50234"/>
    </source>
</evidence>
<organism evidence="2 3">
    <name type="scientific">Acaulospora morrowiae</name>
    <dbReference type="NCBI Taxonomy" id="94023"/>
    <lineage>
        <taxon>Eukaryota</taxon>
        <taxon>Fungi</taxon>
        <taxon>Fungi incertae sedis</taxon>
        <taxon>Mucoromycota</taxon>
        <taxon>Glomeromycotina</taxon>
        <taxon>Glomeromycetes</taxon>
        <taxon>Diversisporales</taxon>
        <taxon>Acaulosporaceae</taxon>
        <taxon>Acaulospora</taxon>
    </lineage>
</organism>
<dbReference type="InterPro" id="IPR002035">
    <property type="entry name" value="VWF_A"/>
</dbReference>
<comment type="caution">
    <text evidence="2">The sequence shown here is derived from an EMBL/GenBank/DDBJ whole genome shotgun (WGS) entry which is preliminary data.</text>
</comment>
<dbReference type="AlphaFoldDB" id="A0A9N9G937"/>
<dbReference type="InterPro" id="IPR036465">
    <property type="entry name" value="vWFA_dom_sf"/>
</dbReference>
<dbReference type="Gene3D" id="3.40.50.410">
    <property type="entry name" value="von Willebrand factor, type A domain"/>
    <property type="match status" value="1"/>
</dbReference>
<protein>
    <submittedName>
        <fullName evidence="2">12858_t:CDS:1</fullName>
    </submittedName>
</protein>
<dbReference type="PROSITE" id="PS50234">
    <property type="entry name" value="VWFA"/>
    <property type="match status" value="1"/>
</dbReference>
<reference evidence="2" key="1">
    <citation type="submission" date="2021-06" db="EMBL/GenBank/DDBJ databases">
        <authorList>
            <person name="Kallberg Y."/>
            <person name="Tangrot J."/>
            <person name="Rosling A."/>
        </authorList>
    </citation>
    <scope>NUCLEOTIDE SEQUENCE</scope>
    <source>
        <strain evidence="2">CL551</strain>
    </source>
</reference>
<dbReference type="Proteomes" id="UP000789342">
    <property type="component" value="Unassembled WGS sequence"/>
</dbReference>
<dbReference type="EMBL" id="CAJVPV010005164">
    <property type="protein sequence ID" value="CAG8585945.1"/>
    <property type="molecule type" value="Genomic_DNA"/>
</dbReference>